<organism evidence="9 10">
    <name type="scientific">Ligilactobacillus equi DSM 15833 = JCM 10991</name>
    <dbReference type="NCBI Taxonomy" id="1423740"/>
    <lineage>
        <taxon>Bacteria</taxon>
        <taxon>Bacillati</taxon>
        <taxon>Bacillota</taxon>
        <taxon>Bacilli</taxon>
        <taxon>Lactobacillales</taxon>
        <taxon>Lactobacillaceae</taxon>
        <taxon>Ligilactobacillus</taxon>
    </lineage>
</organism>
<dbReference type="InterPro" id="IPR050661">
    <property type="entry name" value="BglG_antiterminators"/>
</dbReference>
<dbReference type="InterPro" id="IPR036095">
    <property type="entry name" value="PTS_EIIB-like_sf"/>
</dbReference>
<keyword evidence="1" id="KW-0808">Transferase</keyword>
<dbReference type="STRING" id="1423740.FC36_GL000055"/>
<dbReference type="GO" id="GO:0009401">
    <property type="term" value="P:phosphoenolpyruvate-dependent sugar phosphotransferase system"/>
    <property type="evidence" value="ECO:0007669"/>
    <property type="project" value="InterPro"/>
</dbReference>
<evidence type="ECO:0000259" key="6">
    <source>
        <dbReference type="PROSITE" id="PS51094"/>
    </source>
</evidence>
<comment type="caution">
    <text evidence="9">The sequence shown here is derived from an EMBL/GenBank/DDBJ whole genome shotgun (WGS) entry which is preliminary data.</text>
</comment>
<keyword evidence="4" id="KW-0010">Activator</keyword>
<dbReference type="InterPro" id="IPR002178">
    <property type="entry name" value="PTS_EIIA_type-2_dom"/>
</dbReference>
<evidence type="ECO:0000313" key="9">
    <source>
        <dbReference type="EMBL" id="KRL80219.1"/>
    </source>
</evidence>
<evidence type="ECO:0000256" key="3">
    <source>
        <dbReference type="ARBA" id="ARBA00023015"/>
    </source>
</evidence>
<dbReference type="AlphaFoldDB" id="A0A0R1TSP2"/>
<dbReference type="InterPro" id="IPR036634">
    <property type="entry name" value="PRD_sf"/>
</dbReference>
<dbReference type="OrthoDB" id="9776005at2"/>
<dbReference type="Pfam" id="PF05043">
    <property type="entry name" value="Mga"/>
    <property type="match status" value="1"/>
</dbReference>
<reference evidence="9 10" key="1">
    <citation type="journal article" date="2015" name="Genome Announc.">
        <title>Expanding the biotechnology potential of lactobacilli through comparative genomics of 213 strains and associated genera.</title>
        <authorList>
            <person name="Sun Z."/>
            <person name="Harris H.M."/>
            <person name="McCann A."/>
            <person name="Guo C."/>
            <person name="Argimon S."/>
            <person name="Zhang W."/>
            <person name="Yang X."/>
            <person name="Jeffery I.B."/>
            <person name="Cooney J.C."/>
            <person name="Kagawa T.F."/>
            <person name="Liu W."/>
            <person name="Song Y."/>
            <person name="Salvetti E."/>
            <person name="Wrobel A."/>
            <person name="Rasinkangas P."/>
            <person name="Parkhill J."/>
            <person name="Rea M.C."/>
            <person name="O'Sullivan O."/>
            <person name="Ritari J."/>
            <person name="Douillard F.P."/>
            <person name="Paul Ross R."/>
            <person name="Yang R."/>
            <person name="Briner A.E."/>
            <person name="Felis G.E."/>
            <person name="de Vos W.M."/>
            <person name="Barrangou R."/>
            <person name="Klaenhammer T.R."/>
            <person name="Caufield P.W."/>
            <person name="Cui Y."/>
            <person name="Zhang H."/>
            <person name="O'Toole P.W."/>
        </authorList>
    </citation>
    <scope>NUCLEOTIDE SEQUENCE [LARGE SCALE GENOMIC DNA]</scope>
    <source>
        <strain evidence="9 10">DSM 15833</strain>
    </source>
</reference>
<feature type="domain" description="PTS EIIB type-2" evidence="7">
    <location>
        <begin position="407"/>
        <end position="496"/>
    </location>
</feature>
<dbReference type="GO" id="GO:0006355">
    <property type="term" value="P:regulation of DNA-templated transcription"/>
    <property type="evidence" value="ECO:0007669"/>
    <property type="project" value="InterPro"/>
</dbReference>
<dbReference type="Gene3D" id="3.40.50.2300">
    <property type="match status" value="1"/>
</dbReference>
<proteinExistence type="predicted"/>
<keyword evidence="2" id="KW-0677">Repeat</keyword>
<dbReference type="CDD" id="cd05568">
    <property type="entry name" value="PTS_IIB_bgl_like"/>
    <property type="match status" value="1"/>
</dbReference>
<protein>
    <submittedName>
        <fullName evidence="9">Transcription regulator</fullName>
    </submittedName>
</protein>
<evidence type="ECO:0000256" key="2">
    <source>
        <dbReference type="ARBA" id="ARBA00022737"/>
    </source>
</evidence>
<dbReference type="Proteomes" id="UP000051048">
    <property type="component" value="Unassembled WGS sequence"/>
</dbReference>
<keyword evidence="3" id="KW-0805">Transcription regulation</keyword>
<dbReference type="Pfam" id="PF00359">
    <property type="entry name" value="PTS_EIIA_2"/>
    <property type="match status" value="1"/>
</dbReference>
<evidence type="ECO:0000259" key="8">
    <source>
        <dbReference type="PROSITE" id="PS51372"/>
    </source>
</evidence>
<sequence length="684" mass="77945">MVLLTQRQQEILHAIMTATNGIGSHDLEKLTDISRRTLYRELADLKFFLQNQGLSLENKHRHYQITGDPTSLTKLQAQLQSTTKPTITSSQRHNAIGAILLQRDEPLKIASIALELQISEGSVQRTLDEVEKQLANYELTLIRKKGYGIQVQGDESQKRLLLCGILLSEINEYTFMKYLDSNQTTSDNFFLSLLDKNLLLLCRHALKPILDSVALNSDQQMIQLIILFSLAISCGGRGHHLKAQPADNHVLAYQAKVAEIVKTLPAKYQANITFQDIIFLAQQIQATDYIPLQFSLDRDQSFTITVQVQSFIREVSERFGRDFQNSPSFLRRLTKHIFNISQKNIQQLPNANIETLTALETDYPKLFSAIQFAWQKHFGQIQLSQPEFQLLLLYFANEFQRLNQNSLSALVICENGISASAMLISQLEKEFGEFKKITPLRVSNLATTNLDEYDIILSTLKLPGFKHEYLLVSPLITRQERQMIRSALAELQPQKKAEITPIVQHTAFELLAKETNFFDRAKDLLALTSLSQLNNQDLDLKASIALISQQIPTLITTQVDEIGQALFKRSQLAPIALPNSRIALLHTSNPHIRHCYFSIFDLKEPLTMITMDQESTQVSRFLLMLGPTDMDENQSKLMSLISSNIILNQDNLRLFEQGNLHEIQDNLAQRFIEYSQKIIKDHQS</sequence>
<evidence type="ECO:0000256" key="1">
    <source>
        <dbReference type="ARBA" id="ARBA00022679"/>
    </source>
</evidence>
<evidence type="ECO:0000259" key="7">
    <source>
        <dbReference type="PROSITE" id="PS51099"/>
    </source>
</evidence>
<dbReference type="PROSITE" id="PS51099">
    <property type="entry name" value="PTS_EIIB_TYPE_2"/>
    <property type="match status" value="1"/>
</dbReference>
<dbReference type="PROSITE" id="PS51372">
    <property type="entry name" value="PRD_2"/>
    <property type="match status" value="1"/>
</dbReference>
<dbReference type="PANTHER" id="PTHR30185:SF18">
    <property type="entry name" value="TRANSCRIPTIONAL REGULATOR MTLR"/>
    <property type="match status" value="1"/>
</dbReference>
<name>A0A0R1TSP2_9LACO</name>
<evidence type="ECO:0000256" key="5">
    <source>
        <dbReference type="ARBA" id="ARBA00023163"/>
    </source>
</evidence>
<dbReference type="Gene3D" id="3.40.930.10">
    <property type="entry name" value="Mannitol-specific EII, Chain A"/>
    <property type="match status" value="1"/>
</dbReference>
<dbReference type="GO" id="GO:0008982">
    <property type="term" value="F:protein-N(PI)-phosphohistidine-sugar phosphotransferase activity"/>
    <property type="evidence" value="ECO:0007669"/>
    <property type="project" value="InterPro"/>
</dbReference>
<dbReference type="PANTHER" id="PTHR30185">
    <property type="entry name" value="CRYPTIC BETA-GLUCOSIDE BGL OPERON ANTITERMINATOR"/>
    <property type="match status" value="1"/>
</dbReference>
<dbReference type="PROSITE" id="PS51094">
    <property type="entry name" value="PTS_EIIA_TYPE_2"/>
    <property type="match status" value="1"/>
</dbReference>
<dbReference type="PATRIC" id="fig|1423740.3.peg.59"/>
<dbReference type="SUPFAM" id="SSF63520">
    <property type="entry name" value="PTS-regulatory domain, PRD"/>
    <property type="match status" value="1"/>
</dbReference>
<dbReference type="SUPFAM" id="SSF52794">
    <property type="entry name" value="PTS system IIB component-like"/>
    <property type="match status" value="1"/>
</dbReference>
<dbReference type="InterPro" id="IPR011608">
    <property type="entry name" value="PRD"/>
</dbReference>
<dbReference type="RefSeq" id="WP_025020412.1">
    <property type="nucleotide sequence ID" value="NZ_AZFH01000067.1"/>
</dbReference>
<feature type="domain" description="PTS EIIA type-2" evidence="6">
    <location>
        <begin position="523"/>
        <end position="670"/>
    </location>
</feature>
<accession>A0A0R1TSP2</accession>
<evidence type="ECO:0000256" key="4">
    <source>
        <dbReference type="ARBA" id="ARBA00023159"/>
    </source>
</evidence>
<evidence type="ECO:0000313" key="10">
    <source>
        <dbReference type="Proteomes" id="UP000051048"/>
    </source>
</evidence>
<dbReference type="EMBL" id="AZFH01000067">
    <property type="protein sequence ID" value="KRL80219.1"/>
    <property type="molecule type" value="Genomic_DNA"/>
</dbReference>
<keyword evidence="5" id="KW-0804">Transcription</keyword>
<gene>
    <name evidence="9" type="ORF">FC36_GL000055</name>
</gene>
<feature type="domain" description="PRD" evidence="8">
    <location>
        <begin position="299"/>
        <end position="405"/>
    </location>
</feature>
<dbReference type="InterPro" id="IPR007737">
    <property type="entry name" value="Mga_HTH"/>
</dbReference>
<dbReference type="SUPFAM" id="SSF55804">
    <property type="entry name" value="Phoshotransferase/anion transport protein"/>
    <property type="match status" value="1"/>
</dbReference>
<dbReference type="InterPro" id="IPR013011">
    <property type="entry name" value="PTS_EIIB_2"/>
</dbReference>
<dbReference type="InterPro" id="IPR016152">
    <property type="entry name" value="PTrfase/Anion_transptr"/>
</dbReference>